<dbReference type="InterPro" id="IPR036582">
    <property type="entry name" value="Mao_N_sf"/>
</dbReference>
<dbReference type="Pfam" id="PF13306">
    <property type="entry name" value="LRR_5"/>
    <property type="match status" value="3"/>
</dbReference>
<dbReference type="Gene3D" id="3.30.457.10">
    <property type="entry name" value="Copper amine oxidase-like, N-terminal domain"/>
    <property type="match status" value="1"/>
</dbReference>
<name>A0A9D1LW45_9FIRM</name>
<dbReference type="SUPFAM" id="SSF55383">
    <property type="entry name" value="Copper amine oxidase, domain N"/>
    <property type="match status" value="1"/>
</dbReference>
<dbReference type="InterPro" id="IPR026906">
    <property type="entry name" value="LRR_5"/>
</dbReference>
<comment type="caution">
    <text evidence="3">The sequence shown here is derived from an EMBL/GenBank/DDBJ whole genome shotgun (WGS) entry which is preliminary data.</text>
</comment>
<evidence type="ECO:0000256" key="1">
    <source>
        <dbReference type="SAM" id="SignalP"/>
    </source>
</evidence>
<dbReference type="InterPro" id="IPR032675">
    <property type="entry name" value="LRR_dom_sf"/>
</dbReference>
<dbReference type="PANTHER" id="PTHR45661:SF3">
    <property type="entry name" value="IG-LIKE DOMAIN-CONTAINING PROTEIN"/>
    <property type="match status" value="1"/>
</dbReference>
<dbReference type="Pfam" id="PF07833">
    <property type="entry name" value="Cu_amine_oxidN1"/>
    <property type="match status" value="1"/>
</dbReference>
<dbReference type="InterPro" id="IPR012854">
    <property type="entry name" value="Cu_amine_oxidase-like_N"/>
</dbReference>
<dbReference type="SUPFAM" id="SSF52058">
    <property type="entry name" value="L domain-like"/>
    <property type="match status" value="1"/>
</dbReference>
<reference evidence="3" key="2">
    <citation type="journal article" date="2021" name="PeerJ">
        <title>Extensive microbial diversity within the chicken gut microbiome revealed by metagenomics and culture.</title>
        <authorList>
            <person name="Gilroy R."/>
            <person name="Ravi A."/>
            <person name="Getino M."/>
            <person name="Pursley I."/>
            <person name="Horton D.L."/>
            <person name="Alikhan N.F."/>
            <person name="Baker D."/>
            <person name="Gharbi K."/>
            <person name="Hall N."/>
            <person name="Watson M."/>
            <person name="Adriaenssens E.M."/>
            <person name="Foster-Nyarko E."/>
            <person name="Jarju S."/>
            <person name="Secka A."/>
            <person name="Antonio M."/>
            <person name="Oren A."/>
            <person name="Chaudhuri R.R."/>
            <person name="La Ragione R."/>
            <person name="Hildebrand F."/>
            <person name="Pallen M.J."/>
        </authorList>
    </citation>
    <scope>NUCLEOTIDE SEQUENCE</scope>
    <source>
        <strain evidence="3">ChiSjej4B22-9803</strain>
    </source>
</reference>
<dbReference type="Gene3D" id="3.80.10.10">
    <property type="entry name" value="Ribonuclease Inhibitor"/>
    <property type="match status" value="3"/>
</dbReference>
<gene>
    <name evidence="3" type="ORF">IAB04_06745</name>
</gene>
<organism evidence="3 4">
    <name type="scientific">Candidatus Avimonoglobus intestinipullorum</name>
    <dbReference type="NCBI Taxonomy" id="2840699"/>
    <lineage>
        <taxon>Bacteria</taxon>
        <taxon>Bacillati</taxon>
        <taxon>Bacillota</taxon>
        <taxon>Clostridia</taxon>
        <taxon>Eubacteriales</taxon>
        <taxon>Candidatus Avimonoglobus</taxon>
    </lineage>
</organism>
<accession>A0A9D1LW45</accession>
<evidence type="ECO:0000259" key="2">
    <source>
        <dbReference type="Pfam" id="PF07833"/>
    </source>
</evidence>
<dbReference type="AlphaFoldDB" id="A0A9D1LW45"/>
<protein>
    <submittedName>
        <fullName evidence="3">Leucine-rich repeat protein</fullName>
    </submittedName>
</protein>
<dbReference type="Proteomes" id="UP000824111">
    <property type="component" value="Unassembled WGS sequence"/>
</dbReference>
<sequence>MRKILCTVFAMMYMTIYSAAAASCGGFRLAQDGTYAEEYLGGEAAACFPASVVKADYNLFQEGAESIRQLTLPPLMKEVPGLKNCVNLEKIEVPQDNAAFAGVDGVLYSRDLSQLIYYPRGKRDAAFQIPDSVREIAGGAFFGNPYLEEVVLPAGVASIGAENFTDCSALREIRPEEGNAAFTAQNGALYTSDCKTLIAVPAGNSGAFTVPEGTEKIAYGAFSGCSGLTELHLAETLTQIEAMAFAGCTGLRAITLPAALEQASAASFAGCSNLEAVYVEHSDYFQTRDGILYSRDMIDLIFCPAGKKGSIVLPDGVQNIANGAFDNCREMTALILPESVTALGRAFLNCENLEYISIPETISIIDYCTFMGCTGLEWVYFPNNVVIIKDKVFAGASPVIYCDEDSYAEMYAQDNGLPYQYMIRVELNGEPMLFDQPPVLVNDTTLVPLRAIFEALGAAVQWDGEQMTAQMGQQTAEVTVGGDIMYATAADGTENTVRLDAPAQLVNDRVLAPLRAVSEAFGADVQWDENAKMVLIAK</sequence>
<evidence type="ECO:0000313" key="3">
    <source>
        <dbReference type="EMBL" id="HIU49046.1"/>
    </source>
</evidence>
<dbReference type="PROSITE" id="PS51257">
    <property type="entry name" value="PROKAR_LIPOPROTEIN"/>
    <property type="match status" value="1"/>
</dbReference>
<evidence type="ECO:0000313" key="4">
    <source>
        <dbReference type="Proteomes" id="UP000824111"/>
    </source>
</evidence>
<feature type="chain" id="PRO_5038734425" evidence="1">
    <location>
        <begin position="22"/>
        <end position="538"/>
    </location>
</feature>
<proteinExistence type="predicted"/>
<feature type="domain" description="Copper amine oxidase-like N-terminal" evidence="2">
    <location>
        <begin position="427"/>
        <end position="536"/>
    </location>
</feature>
<dbReference type="InterPro" id="IPR053139">
    <property type="entry name" value="Surface_bspA-like"/>
</dbReference>
<dbReference type="EMBL" id="DVND01000172">
    <property type="protein sequence ID" value="HIU49046.1"/>
    <property type="molecule type" value="Genomic_DNA"/>
</dbReference>
<dbReference type="PANTHER" id="PTHR45661">
    <property type="entry name" value="SURFACE ANTIGEN"/>
    <property type="match status" value="1"/>
</dbReference>
<reference evidence="3" key="1">
    <citation type="submission" date="2020-10" db="EMBL/GenBank/DDBJ databases">
        <authorList>
            <person name="Gilroy R."/>
        </authorList>
    </citation>
    <scope>NUCLEOTIDE SEQUENCE</scope>
    <source>
        <strain evidence="3">ChiSjej4B22-9803</strain>
    </source>
</reference>
<keyword evidence="1" id="KW-0732">Signal</keyword>
<feature type="signal peptide" evidence="1">
    <location>
        <begin position="1"/>
        <end position="21"/>
    </location>
</feature>